<comment type="caution">
    <text evidence="1">The sequence shown here is derived from an EMBL/GenBank/DDBJ whole genome shotgun (WGS) entry which is preliminary data.</text>
</comment>
<evidence type="ECO:0000313" key="1">
    <source>
        <dbReference type="EMBL" id="ROW11959.1"/>
    </source>
</evidence>
<sequence length="201" mass="22278">MEPPRLSDTPRRYPDFCLSISTRLTWTLTNILTSACSRPNAPNYNLILSIGSGSGLLEAHLQSLWSSRQSNNLCIEGVEVRTAEEAPPVNRYLSEEQYTTVRGTFEISPRLKGASALIFVYPREPGLIHRYLQAAGRDMTSPLRAVVWLGPKADWDSFAECLRDVPGFGPVEIPTNVTCGLVEYEMMGLIRRLPLPGLPGS</sequence>
<protein>
    <submittedName>
        <fullName evidence="1">Uncharacterized protein</fullName>
    </submittedName>
</protein>
<organism evidence="1 2">
    <name type="scientific">Cytospora leucostoma</name>
    <dbReference type="NCBI Taxonomy" id="1230097"/>
    <lineage>
        <taxon>Eukaryota</taxon>
        <taxon>Fungi</taxon>
        <taxon>Dikarya</taxon>
        <taxon>Ascomycota</taxon>
        <taxon>Pezizomycotina</taxon>
        <taxon>Sordariomycetes</taxon>
        <taxon>Sordariomycetidae</taxon>
        <taxon>Diaporthales</taxon>
        <taxon>Cytosporaceae</taxon>
        <taxon>Cytospora</taxon>
    </lineage>
</organism>
<name>A0A423X7N2_9PEZI</name>
<dbReference type="InParanoid" id="A0A423X7N2"/>
<dbReference type="AlphaFoldDB" id="A0A423X7N2"/>
<dbReference type="EMBL" id="LKEB01000024">
    <property type="protein sequence ID" value="ROW11959.1"/>
    <property type="molecule type" value="Genomic_DNA"/>
</dbReference>
<dbReference type="Proteomes" id="UP000285146">
    <property type="component" value="Unassembled WGS sequence"/>
</dbReference>
<keyword evidence="2" id="KW-1185">Reference proteome</keyword>
<gene>
    <name evidence="1" type="ORF">VPNG_05230</name>
</gene>
<accession>A0A423X7N2</accession>
<reference evidence="1 2" key="1">
    <citation type="submission" date="2015-09" db="EMBL/GenBank/DDBJ databases">
        <title>Host preference determinants of Valsa canker pathogens revealed by comparative genomics.</title>
        <authorList>
            <person name="Yin Z."/>
            <person name="Huang L."/>
        </authorList>
    </citation>
    <scope>NUCLEOTIDE SEQUENCE [LARGE SCALE GENOMIC DNA]</scope>
    <source>
        <strain evidence="1 2">SXYLt</strain>
    </source>
</reference>
<evidence type="ECO:0000313" key="2">
    <source>
        <dbReference type="Proteomes" id="UP000285146"/>
    </source>
</evidence>
<proteinExistence type="predicted"/>
<dbReference type="OrthoDB" id="2151982at2759"/>